<evidence type="ECO:0000313" key="2">
    <source>
        <dbReference type="WBParaSite" id="PEQ_0001341901-mRNA-1"/>
    </source>
</evidence>
<protein>
    <submittedName>
        <fullName evidence="2">Uncharacterized protein</fullName>
    </submittedName>
</protein>
<keyword evidence="1" id="KW-1185">Reference proteome</keyword>
<dbReference type="WBParaSite" id="PEQ_0001341901-mRNA-1">
    <property type="protein sequence ID" value="PEQ_0001341901-mRNA-1"/>
    <property type="gene ID" value="PEQ_0001341901"/>
</dbReference>
<name>A0A914S888_PAREQ</name>
<reference evidence="2" key="1">
    <citation type="submission" date="2022-11" db="UniProtKB">
        <authorList>
            <consortium name="WormBaseParasite"/>
        </authorList>
    </citation>
    <scope>IDENTIFICATION</scope>
</reference>
<dbReference type="AlphaFoldDB" id="A0A914S888"/>
<organism evidence="1 2">
    <name type="scientific">Parascaris equorum</name>
    <name type="common">Equine roundworm</name>
    <dbReference type="NCBI Taxonomy" id="6256"/>
    <lineage>
        <taxon>Eukaryota</taxon>
        <taxon>Metazoa</taxon>
        <taxon>Ecdysozoa</taxon>
        <taxon>Nematoda</taxon>
        <taxon>Chromadorea</taxon>
        <taxon>Rhabditida</taxon>
        <taxon>Spirurina</taxon>
        <taxon>Ascaridomorpha</taxon>
        <taxon>Ascaridoidea</taxon>
        <taxon>Ascarididae</taxon>
        <taxon>Parascaris</taxon>
    </lineage>
</organism>
<accession>A0A914S888</accession>
<evidence type="ECO:0000313" key="1">
    <source>
        <dbReference type="Proteomes" id="UP000887564"/>
    </source>
</evidence>
<dbReference type="Proteomes" id="UP000887564">
    <property type="component" value="Unplaced"/>
</dbReference>
<proteinExistence type="predicted"/>
<sequence length="116" mass="13593">MFREQLSRYEPCKNEKDINAIANCTVSFSLNRRAHFIASLVAFDTFFKSYEINGDLRSRYQWYHGDLIDTRCSLKFGVFFFAIHDGIFAIHDGIFAIHDRCTAERSVIILCLEYLH</sequence>